<dbReference type="EMBL" id="JACHKA010000001">
    <property type="protein sequence ID" value="MBB5987582.1"/>
    <property type="molecule type" value="Genomic_DNA"/>
</dbReference>
<gene>
    <name evidence="1" type="ORF">HNP60_003556</name>
</gene>
<sequence length="394" mass="44473">MPALIDTSAITLLDDGRRRYEPMKPLLRSWLSRRFPAGDHKRILLVHVDDPIAWPQFYPFYHYAARFAEQGYVFRTTPYPALGAEHLVKDASAIFVQSPYALADGEIERVLDGLRRANPGAPISYFDWFAPTDVRFADRVGDHVRFYAKKALLLDRDYYRVPQKTHTSLEDYYSEAFGLVPDRPTWDCRPDIVERLVLAPGFATAPVLLKGFDRKSTPAAGPRTIDVHARFAVAPARLHALGRVGAGERTHWYAAMRQQARDKVVELSTRYDIAWEGKVSRAEFMAEMERSQLCFSPFGFGELCWRDLEAVLTGAVLLKPDMSHLECLCDIYRPGETYVPVRWDLADLDETIARMLAQPEECRAIADRAFAAVKNYLAGPKLGAMLATLSGGVS</sequence>
<evidence type="ECO:0000313" key="1">
    <source>
        <dbReference type="EMBL" id="MBB5987582.1"/>
    </source>
</evidence>
<dbReference type="SUPFAM" id="SSF53756">
    <property type="entry name" value="UDP-Glycosyltransferase/glycogen phosphorylase"/>
    <property type="match status" value="1"/>
</dbReference>
<protein>
    <recommendedName>
        <fullName evidence="3">Glycosyltransferase family 1 protein</fullName>
    </recommendedName>
</protein>
<dbReference type="RefSeq" id="WP_184156186.1">
    <property type="nucleotide sequence ID" value="NZ_JACHKA010000001.1"/>
</dbReference>
<evidence type="ECO:0000313" key="2">
    <source>
        <dbReference type="Proteomes" id="UP001138540"/>
    </source>
</evidence>
<proteinExistence type="predicted"/>
<organism evidence="1 2">
    <name type="scientific">Sphingobium lignivorans</name>
    <dbReference type="NCBI Taxonomy" id="2735886"/>
    <lineage>
        <taxon>Bacteria</taxon>
        <taxon>Pseudomonadati</taxon>
        <taxon>Pseudomonadota</taxon>
        <taxon>Alphaproteobacteria</taxon>
        <taxon>Sphingomonadales</taxon>
        <taxon>Sphingomonadaceae</taxon>
        <taxon>Sphingobium</taxon>
    </lineage>
</organism>
<comment type="caution">
    <text evidence="1">The sequence shown here is derived from an EMBL/GenBank/DDBJ whole genome shotgun (WGS) entry which is preliminary data.</text>
</comment>
<accession>A0ABR6NJY2</accession>
<reference evidence="1 2" key="1">
    <citation type="submission" date="2020-08" db="EMBL/GenBank/DDBJ databases">
        <title>Exploring microbial biodiversity for novel pathways involved in the catabolism of aromatic compounds derived from lignin.</title>
        <authorList>
            <person name="Elkins J."/>
        </authorList>
    </citation>
    <scope>NUCLEOTIDE SEQUENCE [LARGE SCALE GENOMIC DNA]</scope>
    <source>
        <strain evidence="1 2">B1D3A</strain>
    </source>
</reference>
<name>A0ABR6NJY2_9SPHN</name>
<keyword evidence="2" id="KW-1185">Reference proteome</keyword>
<evidence type="ECO:0008006" key="3">
    <source>
        <dbReference type="Google" id="ProtNLM"/>
    </source>
</evidence>
<dbReference type="Proteomes" id="UP001138540">
    <property type="component" value="Unassembled WGS sequence"/>
</dbReference>